<organism evidence="1 2">
    <name type="scientific">Melastoma candidum</name>
    <dbReference type="NCBI Taxonomy" id="119954"/>
    <lineage>
        <taxon>Eukaryota</taxon>
        <taxon>Viridiplantae</taxon>
        <taxon>Streptophyta</taxon>
        <taxon>Embryophyta</taxon>
        <taxon>Tracheophyta</taxon>
        <taxon>Spermatophyta</taxon>
        <taxon>Magnoliopsida</taxon>
        <taxon>eudicotyledons</taxon>
        <taxon>Gunneridae</taxon>
        <taxon>Pentapetalae</taxon>
        <taxon>rosids</taxon>
        <taxon>malvids</taxon>
        <taxon>Myrtales</taxon>
        <taxon>Melastomataceae</taxon>
        <taxon>Melastomatoideae</taxon>
        <taxon>Melastomateae</taxon>
        <taxon>Melastoma</taxon>
    </lineage>
</organism>
<dbReference type="EMBL" id="CM042883">
    <property type="protein sequence ID" value="KAI4376961.1"/>
    <property type="molecule type" value="Genomic_DNA"/>
</dbReference>
<gene>
    <name evidence="1" type="ORF">MLD38_014662</name>
</gene>
<name>A0ACB9RFD2_9MYRT</name>
<keyword evidence="2" id="KW-1185">Reference proteome</keyword>
<evidence type="ECO:0000313" key="1">
    <source>
        <dbReference type="EMBL" id="KAI4376961.1"/>
    </source>
</evidence>
<proteinExistence type="predicted"/>
<dbReference type="Proteomes" id="UP001057402">
    <property type="component" value="Chromosome 4"/>
</dbReference>
<reference evidence="2" key="1">
    <citation type="journal article" date="2023" name="Front. Plant Sci.">
        <title>Chromosomal-level genome assembly of Melastoma candidum provides insights into trichome evolution.</title>
        <authorList>
            <person name="Zhong Y."/>
            <person name="Wu W."/>
            <person name="Sun C."/>
            <person name="Zou P."/>
            <person name="Liu Y."/>
            <person name="Dai S."/>
            <person name="Zhou R."/>
        </authorList>
    </citation>
    <scope>NUCLEOTIDE SEQUENCE [LARGE SCALE GENOMIC DNA]</scope>
</reference>
<sequence>MDRLRPRQREAFSGFTMGEVDKLEKLFTKSGEEALSRDFCRKVALSLTRSAGRAGKPIVKWDEVQSWFQKRKEDRPRIIPSLRPPKNDAVAPEAFPSNKVNKDSHAPKGQEDDLSQLEFEAKSSKDGAWYDVDMFLAHRFLDDDDIEIRVRFIGFGSEEDEWVNLKKSVRPRSIPFENSECQQVKVGDPVLCFQERRDQAIYYDARVLEIQRKVHDIRGCRCLFLIRYDHDNREERVRLIRLCWRPT</sequence>
<evidence type="ECO:0000313" key="2">
    <source>
        <dbReference type="Proteomes" id="UP001057402"/>
    </source>
</evidence>
<protein>
    <submittedName>
        <fullName evidence="1">Uncharacterized protein</fullName>
    </submittedName>
</protein>
<accession>A0ACB9RFD2</accession>
<comment type="caution">
    <text evidence="1">The sequence shown here is derived from an EMBL/GenBank/DDBJ whole genome shotgun (WGS) entry which is preliminary data.</text>
</comment>